<keyword evidence="2" id="KW-1185">Reference proteome</keyword>
<organism evidence="1 2">
    <name type="scientific">Paraburkholderia tuberum</name>
    <dbReference type="NCBI Taxonomy" id="157910"/>
    <lineage>
        <taxon>Bacteria</taxon>
        <taxon>Pseudomonadati</taxon>
        <taxon>Pseudomonadota</taxon>
        <taxon>Betaproteobacteria</taxon>
        <taxon>Burkholderiales</taxon>
        <taxon>Burkholderiaceae</taxon>
        <taxon>Paraburkholderia</taxon>
    </lineage>
</organism>
<protein>
    <submittedName>
        <fullName evidence="1">Uncharacterized protein</fullName>
    </submittedName>
</protein>
<accession>A0A1H1KBB2</accession>
<evidence type="ECO:0000313" key="1">
    <source>
        <dbReference type="EMBL" id="SDR59352.1"/>
    </source>
</evidence>
<dbReference type="STRING" id="157910.SAMN05445850_6817"/>
<proteinExistence type="predicted"/>
<dbReference type="EMBL" id="FNKX01000003">
    <property type="protein sequence ID" value="SDR59352.1"/>
    <property type="molecule type" value="Genomic_DNA"/>
</dbReference>
<sequence length="103" mass="11412">MQRVWSATSTSLIKLRLAPPATAPYVANPPLPAALRWSERVARSLRFAVALDGLLNLFVDLPQTHAAWAFQFVGIGSRIAIGIVCHESRLFVMRRLDLDTDAQ</sequence>
<name>A0A1H1KBB2_9BURK</name>
<dbReference type="AlphaFoldDB" id="A0A1H1KBB2"/>
<dbReference type="Proteomes" id="UP000199365">
    <property type="component" value="Unassembled WGS sequence"/>
</dbReference>
<evidence type="ECO:0000313" key="2">
    <source>
        <dbReference type="Proteomes" id="UP000199365"/>
    </source>
</evidence>
<reference evidence="2" key="1">
    <citation type="submission" date="2016-10" db="EMBL/GenBank/DDBJ databases">
        <authorList>
            <person name="Varghese N."/>
            <person name="Submissions S."/>
        </authorList>
    </citation>
    <scope>NUCLEOTIDE SEQUENCE [LARGE SCALE GENOMIC DNA]</scope>
    <source>
        <strain evidence="2">DUS833</strain>
    </source>
</reference>
<gene>
    <name evidence="1" type="ORF">SAMN05445850_6817</name>
</gene>